<feature type="active site" description="Tele-phosphohistidine intermediate" evidence="3">
    <location>
        <position position="9"/>
    </location>
</feature>
<dbReference type="GO" id="GO:0005737">
    <property type="term" value="C:cytoplasm"/>
    <property type="evidence" value="ECO:0007669"/>
    <property type="project" value="TreeGrafter"/>
</dbReference>
<dbReference type="GO" id="GO:0016791">
    <property type="term" value="F:phosphatase activity"/>
    <property type="evidence" value="ECO:0007669"/>
    <property type="project" value="TreeGrafter"/>
</dbReference>
<feature type="binding site" evidence="4">
    <location>
        <begin position="8"/>
        <end position="15"/>
    </location>
    <ligand>
        <name>substrate</name>
    </ligand>
</feature>
<feature type="active site" description="Proton donor/acceptor" evidence="3">
    <location>
        <position position="83"/>
    </location>
</feature>
<comment type="caution">
    <text evidence="5">The sequence shown here is derived from an EMBL/GenBank/DDBJ whole genome shotgun (WGS) entry which is preliminary data.</text>
</comment>
<dbReference type="CDD" id="cd07067">
    <property type="entry name" value="HP_PGM_like"/>
    <property type="match status" value="1"/>
</dbReference>
<feature type="binding site" evidence="4">
    <location>
        <position position="59"/>
    </location>
    <ligand>
        <name>substrate</name>
    </ligand>
</feature>
<keyword evidence="1" id="KW-0324">Glycolysis</keyword>
<dbReference type="InterPro" id="IPR001345">
    <property type="entry name" value="PG/BPGM_mutase_AS"/>
</dbReference>
<dbReference type="SUPFAM" id="SSF53254">
    <property type="entry name" value="Phosphoglycerate mutase-like"/>
    <property type="match status" value="1"/>
</dbReference>
<dbReference type="PANTHER" id="PTHR48100:SF1">
    <property type="entry name" value="HISTIDINE PHOSPHATASE FAMILY PROTEIN-RELATED"/>
    <property type="match status" value="1"/>
</dbReference>
<dbReference type="InterPro" id="IPR013078">
    <property type="entry name" value="His_Pase_superF_clade-1"/>
</dbReference>
<accession>A0A938YCL5</accession>
<evidence type="ECO:0000256" key="2">
    <source>
        <dbReference type="ARBA" id="ARBA00023235"/>
    </source>
</evidence>
<name>A0A938YCL5_9ACTN</name>
<dbReference type="PANTHER" id="PTHR48100">
    <property type="entry name" value="BROAD-SPECIFICITY PHOSPHATASE YOR283W-RELATED"/>
    <property type="match status" value="1"/>
</dbReference>
<evidence type="ECO:0000313" key="5">
    <source>
        <dbReference type="EMBL" id="MBM9468167.1"/>
    </source>
</evidence>
<sequence length="208" mass="22039">MSELYLVRHGQSTWNERGLVQGQRTTPELTDLGRAQAAATAALLAGVGVHRVLSSDLTRAWQTAEIVARVTGLRPFASTLLRERGLGVLEGLTTQEAADRVGETDAGDPFWRPEGGESLDDVRARVAAVLASPLVTDLDGPVAVISHGDVLRVAIADLLGEDLAEMPWREVPSGAVFRVTHEPGEAIVRVETLLPPGLDGSLSGPARS</sequence>
<evidence type="ECO:0000313" key="6">
    <source>
        <dbReference type="Proteomes" id="UP000663792"/>
    </source>
</evidence>
<dbReference type="PROSITE" id="PS00175">
    <property type="entry name" value="PG_MUTASE"/>
    <property type="match status" value="1"/>
</dbReference>
<dbReference type="SMART" id="SM00855">
    <property type="entry name" value="PGAM"/>
    <property type="match status" value="1"/>
</dbReference>
<keyword evidence="2" id="KW-0413">Isomerase</keyword>
<evidence type="ECO:0000256" key="4">
    <source>
        <dbReference type="PIRSR" id="PIRSR613078-2"/>
    </source>
</evidence>
<proteinExistence type="predicted"/>
<dbReference type="Pfam" id="PF00300">
    <property type="entry name" value="His_Phos_1"/>
    <property type="match status" value="1"/>
</dbReference>
<organism evidence="5 6">
    <name type="scientific">Nakamurella leprariae</name>
    <dbReference type="NCBI Taxonomy" id="2803911"/>
    <lineage>
        <taxon>Bacteria</taxon>
        <taxon>Bacillati</taxon>
        <taxon>Actinomycetota</taxon>
        <taxon>Actinomycetes</taxon>
        <taxon>Nakamurellales</taxon>
        <taxon>Nakamurellaceae</taxon>
        <taxon>Nakamurella</taxon>
    </lineage>
</organism>
<dbReference type="AlphaFoldDB" id="A0A938YCL5"/>
<dbReference type="RefSeq" id="WP_205261114.1">
    <property type="nucleotide sequence ID" value="NZ_JAERWK010000016.1"/>
</dbReference>
<dbReference type="EMBL" id="JAERWK010000016">
    <property type="protein sequence ID" value="MBM9468167.1"/>
    <property type="molecule type" value="Genomic_DNA"/>
</dbReference>
<dbReference type="PIRSF" id="PIRSF000709">
    <property type="entry name" value="6PFK_2-Ptase"/>
    <property type="match status" value="1"/>
</dbReference>
<reference evidence="5" key="1">
    <citation type="submission" date="2021-01" db="EMBL/GenBank/DDBJ databases">
        <title>YIM 132084 draft genome.</title>
        <authorList>
            <person name="An D."/>
        </authorList>
    </citation>
    <scope>NUCLEOTIDE SEQUENCE</scope>
    <source>
        <strain evidence="5">YIM 132084</strain>
    </source>
</reference>
<dbReference type="InterPro" id="IPR029033">
    <property type="entry name" value="His_PPase_superfam"/>
</dbReference>
<keyword evidence="6" id="KW-1185">Reference proteome</keyword>
<evidence type="ECO:0000256" key="1">
    <source>
        <dbReference type="ARBA" id="ARBA00023152"/>
    </source>
</evidence>
<evidence type="ECO:0000256" key="3">
    <source>
        <dbReference type="PIRSR" id="PIRSR613078-1"/>
    </source>
</evidence>
<dbReference type="InterPro" id="IPR050275">
    <property type="entry name" value="PGM_Phosphatase"/>
</dbReference>
<gene>
    <name evidence="5" type="ORF">JL106_12845</name>
</gene>
<dbReference type="Proteomes" id="UP000663792">
    <property type="component" value="Unassembled WGS sequence"/>
</dbReference>
<protein>
    <submittedName>
        <fullName evidence="5">Histidine phosphatase family protein</fullName>
    </submittedName>
</protein>
<dbReference type="Gene3D" id="3.40.50.1240">
    <property type="entry name" value="Phosphoglycerate mutase-like"/>
    <property type="match status" value="1"/>
</dbReference>